<gene>
    <name evidence="1" type="ORF">IHE45_15G045700</name>
</gene>
<organism evidence="1 2">
    <name type="scientific">Dioscorea alata</name>
    <name type="common">Purple yam</name>
    <dbReference type="NCBI Taxonomy" id="55571"/>
    <lineage>
        <taxon>Eukaryota</taxon>
        <taxon>Viridiplantae</taxon>
        <taxon>Streptophyta</taxon>
        <taxon>Embryophyta</taxon>
        <taxon>Tracheophyta</taxon>
        <taxon>Spermatophyta</taxon>
        <taxon>Magnoliopsida</taxon>
        <taxon>Liliopsida</taxon>
        <taxon>Dioscoreales</taxon>
        <taxon>Dioscoreaceae</taxon>
        <taxon>Dioscorea</taxon>
    </lineage>
</organism>
<protein>
    <submittedName>
        <fullName evidence="1">Uncharacterized protein</fullName>
    </submittedName>
</protein>
<evidence type="ECO:0000313" key="2">
    <source>
        <dbReference type="Proteomes" id="UP000827976"/>
    </source>
</evidence>
<dbReference type="EMBL" id="CM037025">
    <property type="protein sequence ID" value="KAH7661171.1"/>
    <property type="molecule type" value="Genomic_DNA"/>
</dbReference>
<accession>A0ACB7UL70</accession>
<sequence>MPELIAGGFFIGIAIEFYSQLIIFCLQTQNLVPISLFFGVFCVESNFKKILDENEGLRERMNT</sequence>
<reference evidence="2" key="1">
    <citation type="journal article" date="2022" name="Nat. Commun.">
        <title>Chromosome evolution and the genetic basis of agronomically important traits in greater yam.</title>
        <authorList>
            <person name="Bredeson J.V."/>
            <person name="Lyons J.B."/>
            <person name="Oniyinde I.O."/>
            <person name="Okereke N.R."/>
            <person name="Kolade O."/>
            <person name="Nnabue I."/>
            <person name="Nwadili C.O."/>
            <person name="Hribova E."/>
            <person name="Parker M."/>
            <person name="Nwogha J."/>
            <person name="Shu S."/>
            <person name="Carlson J."/>
            <person name="Kariba R."/>
            <person name="Muthemba S."/>
            <person name="Knop K."/>
            <person name="Barton G.J."/>
            <person name="Sherwood A.V."/>
            <person name="Lopez-Montes A."/>
            <person name="Asiedu R."/>
            <person name="Jamnadass R."/>
            <person name="Muchugi A."/>
            <person name="Goodstein D."/>
            <person name="Egesi C.N."/>
            <person name="Featherston J."/>
            <person name="Asfaw A."/>
            <person name="Simpson G.G."/>
            <person name="Dolezel J."/>
            <person name="Hendre P.S."/>
            <person name="Van Deynze A."/>
            <person name="Kumar P.L."/>
            <person name="Obidiegwu J.E."/>
            <person name="Bhattacharjee R."/>
            <person name="Rokhsar D.S."/>
        </authorList>
    </citation>
    <scope>NUCLEOTIDE SEQUENCE [LARGE SCALE GENOMIC DNA]</scope>
    <source>
        <strain evidence="2">cv. TDa95/00328</strain>
    </source>
</reference>
<keyword evidence="2" id="KW-1185">Reference proteome</keyword>
<evidence type="ECO:0000313" key="1">
    <source>
        <dbReference type="EMBL" id="KAH7661171.1"/>
    </source>
</evidence>
<dbReference type="Proteomes" id="UP000827976">
    <property type="component" value="Chromosome 15"/>
</dbReference>
<name>A0ACB7UL70_DIOAL</name>
<proteinExistence type="predicted"/>
<comment type="caution">
    <text evidence="1">The sequence shown here is derived from an EMBL/GenBank/DDBJ whole genome shotgun (WGS) entry which is preliminary data.</text>
</comment>